<reference evidence="2 3" key="1">
    <citation type="submission" date="2019-03" db="EMBL/GenBank/DDBJ databases">
        <title>Genomic Encyclopedia of Type Strains, Phase IV (KMG-IV): sequencing the most valuable type-strain genomes for metagenomic binning, comparative biology and taxonomic classification.</title>
        <authorList>
            <person name="Goeker M."/>
        </authorList>
    </citation>
    <scope>NUCLEOTIDE SEQUENCE [LARGE SCALE GENOMIC DNA]</scope>
    <source>
        <strain evidence="2 3">DSM 103792</strain>
    </source>
</reference>
<organism evidence="2 3">
    <name type="scientific">Permianibacter aggregans</name>
    <dbReference type="NCBI Taxonomy" id="1510150"/>
    <lineage>
        <taxon>Bacteria</taxon>
        <taxon>Pseudomonadati</taxon>
        <taxon>Pseudomonadota</taxon>
        <taxon>Gammaproteobacteria</taxon>
        <taxon>Pseudomonadales</taxon>
        <taxon>Pseudomonadaceae</taxon>
        <taxon>Permianibacter</taxon>
    </lineage>
</organism>
<proteinExistence type="predicted"/>
<evidence type="ECO:0000313" key="3">
    <source>
        <dbReference type="Proteomes" id="UP000295375"/>
    </source>
</evidence>
<dbReference type="CDD" id="cd07438">
    <property type="entry name" value="PHP_HisPPase_AMP"/>
    <property type="match status" value="1"/>
</dbReference>
<comment type="caution">
    <text evidence="2">The sequence shown here is derived from an EMBL/GenBank/DDBJ whole genome shotgun (WGS) entry which is preliminary data.</text>
</comment>
<dbReference type="Gene3D" id="1.10.150.650">
    <property type="match status" value="1"/>
</dbReference>
<dbReference type="GO" id="GO:0035312">
    <property type="term" value="F:5'-3' DNA exonuclease activity"/>
    <property type="evidence" value="ECO:0007669"/>
    <property type="project" value="TreeGrafter"/>
</dbReference>
<name>A0A4R6UTV7_9GAMM</name>
<dbReference type="Pfam" id="PF02811">
    <property type="entry name" value="PHP"/>
    <property type="match status" value="1"/>
</dbReference>
<accession>A0A4R6UTV7</accession>
<dbReference type="InterPro" id="IPR052018">
    <property type="entry name" value="PHP_domain"/>
</dbReference>
<dbReference type="InterPro" id="IPR004013">
    <property type="entry name" value="PHP_dom"/>
</dbReference>
<dbReference type="EMBL" id="SNYM01000002">
    <property type="protein sequence ID" value="TDQ50611.1"/>
    <property type="molecule type" value="Genomic_DNA"/>
</dbReference>
<keyword evidence="3" id="KW-1185">Reference proteome</keyword>
<dbReference type="InterPro" id="IPR003141">
    <property type="entry name" value="Pol/His_phosphatase_N"/>
</dbReference>
<dbReference type="AlphaFoldDB" id="A0A4R6UTV7"/>
<dbReference type="PANTHER" id="PTHR42924:SF3">
    <property type="entry name" value="POLYMERASE_HISTIDINOL PHOSPHATASE N-TERMINAL DOMAIN-CONTAINING PROTEIN"/>
    <property type="match status" value="1"/>
</dbReference>
<dbReference type="SUPFAM" id="SSF89550">
    <property type="entry name" value="PHP domain-like"/>
    <property type="match status" value="1"/>
</dbReference>
<evidence type="ECO:0000259" key="1">
    <source>
        <dbReference type="SMART" id="SM00481"/>
    </source>
</evidence>
<evidence type="ECO:0000313" key="2">
    <source>
        <dbReference type="EMBL" id="TDQ50611.1"/>
    </source>
</evidence>
<sequence length="276" mass="30158">MIIDLHCHSHYSDGALSPAELVQQAESRGVNVLALSDHDSVDGIAEAKAAAQSLKLVPAVELSCGWQHKEIHVVGLGVDTASTVLQQGLATQQQRRWHRAEAICAKLAKDNINGVLEQLCSRQASAPTRSHVAHELVDRGLVKDQERAFKRYLGRTGSAYVPAEWCSLSEGISWIREAGGIPVLAHPGRYKLSGSGLQKLTEAFKEAGGQGFELSYPQLFPKEAQRMAKLVRSLELWASQGSDFHSEAQRWTGLGRMPPLPPAVTTVWQARPELFS</sequence>
<dbReference type="GO" id="GO:0004534">
    <property type="term" value="F:5'-3' RNA exonuclease activity"/>
    <property type="evidence" value="ECO:0007669"/>
    <property type="project" value="TreeGrafter"/>
</dbReference>
<gene>
    <name evidence="2" type="ORF">EV696_102294</name>
</gene>
<dbReference type="RefSeq" id="WP_157591231.1">
    <property type="nucleotide sequence ID" value="NZ_CP037953.1"/>
</dbReference>
<dbReference type="PANTHER" id="PTHR42924">
    <property type="entry name" value="EXONUCLEASE"/>
    <property type="match status" value="1"/>
</dbReference>
<feature type="domain" description="Polymerase/histidinol phosphatase N-terminal" evidence="1">
    <location>
        <begin position="3"/>
        <end position="66"/>
    </location>
</feature>
<dbReference type="Proteomes" id="UP000295375">
    <property type="component" value="Unassembled WGS sequence"/>
</dbReference>
<dbReference type="InterPro" id="IPR016195">
    <property type="entry name" value="Pol/histidinol_Pase-like"/>
</dbReference>
<dbReference type="Gene3D" id="3.20.20.140">
    <property type="entry name" value="Metal-dependent hydrolases"/>
    <property type="match status" value="1"/>
</dbReference>
<protein>
    <recommendedName>
        <fullName evidence="1">Polymerase/histidinol phosphatase N-terminal domain-containing protein</fullName>
    </recommendedName>
</protein>
<dbReference type="SMART" id="SM00481">
    <property type="entry name" value="POLIIIAc"/>
    <property type="match status" value="1"/>
</dbReference>